<dbReference type="Pfam" id="PF13346">
    <property type="entry name" value="ABC2_membrane_5"/>
    <property type="match status" value="1"/>
</dbReference>
<feature type="transmembrane region" description="Helical" evidence="1">
    <location>
        <begin position="79"/>
        <end position="99"/>
    </location>
</feature>
<comment type="caution">
    <text evidence="2">The sequence shown here is derived from an EMBL/GenBank/DDBJ whole genome shotgun (WGS) entry which is preliminary data.</text>
</comment>
<evidence type="ECO:0000313" key="3">
    <source>
        <dbReference type="Proteomes" id="UP000440004"/>
    </source>
</evidence>
<name>A0A6A7K4N4_9FIRM</name>
<reference evidence="2 3" key="1">
    <citation type="submission" date="2019-10" db="EMBL/GenBank/DDBJ databases">
        <title>Alkalibaculum tamaniensis sp.nov., a new alkaliphilic acetogen, isolated on methoxylated aromatics from a mud volcano.</title>
        <authorList>
            <person name="Khomyakova M.A."/>
            <person name="Merkel A.Y."/>
            <person name="Bonch-Osmolovskaya E.A."/>
            <person name="Slobodkin A.I."/>
        </authorList>
    </citation>
    <scope>NUCLEOTIDE SEQUENCE [LARGE SCALE GENOMIC DNA]</scope>
    <source>
        <strain evidence="2 3">M08DMB</strain>
    </source>
</reference>
<keyword evidence="1" id="KW-1133">Transmembrane helix</keyword>
<keyword evidence="1" id="KW-0812">Transmembrane</keyword>
<feature type="transmembrane region" description="Helical" evidence="1">
    <location>
        <begin position="175"/>
        <end position="198"/>
    </location>
</feature>
<dbReference type="EMBL" id="WHNX01000001">
    <property type="protein sequence ID" value="MPW24348.1"/>
    <property type="molecule type" value="Genomic_DNA"/>
</dbReference>
<gene>
    <name evidence="2" type="ORF">GC105_00890</name>
</gene>
<sequence length="203" mass="24265">MIKILLNDLNRQKKILFLYVIGICVISPFFEPLYSFFIFSIVSIRITNYSCKYDDDFNMHRFYSIVPNKRKLVVIEKHIFFSMLIITALIIIQIAKHYFNLISNNYEYIILLFIALFEYFYLILYFKKGSIYAMNMTRPVYFSIFIGIMLFGQFLKGDSTLKDNIQRGIYILTDSISYSIVIFIILTFLSILLSVYFYRKREL</sequence>
<dbReference type="InterPro" id="IPR025699">
    <property type="entry name" value="ABC2_memb-like"/>
</dbReference>
<evidence type="ECO:0000313" key="2">
    <source>
        <dbReference type="EMBL" id="MPW24348.1"/>
    </source>
</evidence>
<proteinExistence type="predicted"/>
<dbReference type="AlphaFoldDB" id="A0A6A7K4N4"/>
<keyword evidence="3" id="KW-1185">Reference proteome</keyword>
<feature type="transmembrane region" description="Helical" evidence="1">
    <location>
        <begin position="16"/>
        <end position="42"/>
    </location>
</feature>
<accession>A0A6A7K4N4</accession>
<dbReference type="Proteomes" id="UP000440004">
    <property type="component" value="Unassembled WGS sequence"/>
</dbReference>
<keyword evidence="1" id="KW-0472">Membrane</keyword>
<feature type="transmembrane region" description="Helical" evidence="1">
    <location>
        <begin position="105"/>
        <end position="126"/>
    </location>
</feature>
<organism evidence="2 3">
    <name type="scientific">Alkalibaculum sporogenes</name>
    <dbReference type="NCBI Taxonomy" id="2655001"/>
    <lineage>
        <taxon>Bacteria</taxon>
        <taxon>Bacillati</taxon>
        <taxon>Bacillota</taxon>
        <taxon>Clostridia</taxon>
        <taxon>Eubacteriales</taxon>
        <taxon>Eubacteriaceae</taxon>
        <taxon>Alkalibaculum</taxon>
    </lineage>
</organism>
<evidence type="ECO:0008006" key="4">
    <source>
        <dbReference type="Google" id="ProtNLM"/>
    </source>
</evidence>
<protein>
    <recommendedName>
        <fullName evidence="4">ABC-2 transporter permease</fullName>
    </recommendedName>
</protein>
<feature type="transmembrane region" description="Helical" evidence="1">
    <location>
        <begin position="138"/>
        <end position="155"/>
    </location>
</feature>
<evidence type="ECO:0000256" key="1">
    <source>
        <dbReference type="SAM" id="Phobius"/>
    </source>
</evidence>
<dbReference type="RefSeq" id="WP_152800738.1">
    <property type="nucleotide sequence ID" value="NZ_WHNX01000001.1"/>
</dbReference>